<keyword evidence="1" id="KW-0614">Plasmid</keyword>
<dbReference type="BioCyc" id="APAS634452:APA01_RS15750-MONOMER"/>
<sequence>MEGLTRLWVPLQAEDGRRSRETPVTFVKNRVPALSHAQNAIPRDKLKSLFKSGVEAALMTGELPSRNHGWKSVFDKFIDLMGPDGSWFPSHAKVAEKAGVSERTAWAAINALESIGLIRVEARYLYDPEKGKTVRTSNLYEVVVTKAQRAIAILAAAARKAKEAAKRQWAIASRSSMAEWGRRVIHHLPATAAEDPQLNIFKRGNQAEPSRNWSHNEWIEYCQTGNQTT</sequence>
<evidence type="ECO:0000313" key="2">
    <source>
        <dbReference type="Proteomes" id="UP000000948"/>
    </source>
</evidence>
<proteinExistence type="predicted"/>
<dbReference type="InterPro" id="IPR036388">
    <property type="entry name" value="WH-like_DNA-bd_sf"/>
</dbReference>
<geneLocation type="plasmid" evidence="1 2">
    <name>pAPA01-040</name>
</geneLocation>
<dbReference type="Gene3D" id="1.10.10.10">
    <property type="entry name" value="Winged helix-like DNA-binding domain superfamily/Winged helix DNA-binding domain"/>
    <property type="match status" value="1"/>
</dbReference>
<dbReference type="EMBL" id="AP011125">
    <property type="protein sequence ID" value="BAI01205.1"/>
    <property type="molecule type" value="Genomic_DNA"/>
</dbReference>
<evidence type="ECO:0000313" key="1">
    <source>
        <dbReference type="EMBL" id="BAI01205.1"/>
    </source>
</evidence>
<name>C7JJC8_ACEP3</name>
<reference evidence="1 2" key="1">
    <citation type="journal article" date="2009" name="Nucleic Acids Res.">
        <title>Whole-genome analyses reveal genetic instability of Acetobacter pasteurianus.</title>
        <authorList>
            <person name="Azuma Y."/>
            <person name="Hosoyama A."/>
            <person name="Matsutani M."/>
            <person name="Furuya N."/>
            <person name="Horikawa H."/>
            <person name="Harada T."/>
            <person name="Hirakawa H."/>
            <person name="Kuhara S."/>
            <person name="Matsushita K."/>
            <person name="Fujita N."/>
            <person name="Shirai M."/>
        </authorList>
    </citation>
    <scope>NUCLEOTIDE SEQUENCE [LARGE SCALE GENOMIC DNA]</scope>
    <source>
        <strain evidence="2">NBRC 105184 / IFO 3283-01</strain>
        <plasmid evidence="1">pAPA01-040</plasmid>
    </source>
</reference>
<dbReference type="HOGENOM" id="CLU_1207684_0_0_5"/>
<dbReference type="KEGG" id="apt:APA01_44180"/>
<dbReference type="AlphaFoldDB" id="C7JJC8"/>
<gene>
    <name evidence="1" type="ordered locus">APA01_44180</name>
</gene>
<dbReference type="Proteomes" id="UP000000948">
    <property type="component" value="Plasmid pAPA01-040"/>
</dbReference>
<evidence type="ECO:0008006" key="3">
    <source>
        <dbReference type="Google" id="ProtNLM"/>
    </source>
</evidence>
<dbReference type="PATRIC" id="fig|634452.3.peg.3167"/>
<protein>
    <recommendedName>
        <fullName evidence="3">Helix-turn-helix domain-containing protein</fullName>
    </recommendedName>
</protein>
<accession>C7JJC8</accession>
<organism evidence="1 2">
    <name type="scientific">Acetobacter pasteurianus (strain NBRC 105184 / IFO 3283-01)</name>
    <dbReference type="NCBI Taxonomy" id="634452"/>
    <lineage>
        <taxon>Bacteria</taxon>
        <taxon>Pseudomonadati</taxon>
        <taxon>Pseudomonadota</taxon>
        <taxon>Alphaproteobacteria</taxon>
        <taxon>Acetobacterales</taxon>
        <taxon>Acetobacteraceae</taxon>
        <taxon>Acetobacter</taxon>
    </lineage>
</organism>